<accession>A0A6N8F7X8</accession>
<keyword evidence="1 2" id="KW-0418">Kinase</keyword>
<dbReference type="PANTHER" id="PTHR30605">
    <property type="entry name" value="ANHYDRO-N-ACETYLMURAMIC ACID KINASE"/>
    <property type="match status" value="1"/>
</dbReference>
<name>A0A6N8F7X8_9GAMM</name>
<comment type="caution">
    <text evidence="2">The sequence shown here is derived from an EMBL/GenBank/DDBJ whole genome shotgun (WGS) entry which is preliminary data.</text>
</comment>
<keyword evidence="1" id="KW-0067">ATP-binding</keyword>
<dbReference type="InterPro" id="IPR043129">
    <property type="entry name" value="ATPase_NBD"/>
</dbReference>
<dbReference type="GO" id="GO:0016301">
    <property type="term" value="F:kinase activity"/>
    <property type="evidence" value="ECO:0007669"/>
    <property type="project" value="UniProtKB-KW"/>
</dbReference>
<dbReference type="OrthoDB" id="9763949at2"/>
<protein>
    <recommendedName>
        <fullName evidence="1">Anhydro-N-acetylmuramic acid kinase</fullName>
        <ecNumber evidence="1">2.7.1.170</ecNumber>
    </recommendedName>
    <alternativeName>
        <fullName evidence="1">AnhMurNAc kinase</fullName>
    </alternativeName>
</protein>
<organism evidence="2 3">
    <name type="scientific">Psychrosphaera haliotis</name>
    <dbReference type="NCBI Taxonomy" id="555083"/>
    <lineage>
        <taxon>Bacteria</taxon>
        <taxon>Pseudomonadati</taxon>
        <taxon>Pseudomonadota</taxon>
        <taxon>Gammaproteobacteria</taxon>
        <taxon>Alteromonadales</taxon>
        <taxon>Pseudoalteromonadaceae</taxon>
        <taxon>Psychrosphaera</taxon>
    </lineage>
</organism>
<dbReference type="RefSeq" id="WP_155695545.1">
    <property type="nucleotide sequence ID" value="NZ_WOCD01000003.1"/>
</dbReference>
<proteinExistence type="inferred from homology"/>
<comment type="pathway">
    <text evidence="1">Cell wall biogenesis; peptidoglycan recycling.</text>
</comment>
<reference evidence="2 3" key="1">
    <citation type="submission" date="2019-11" db="EMBL/GenBank/DDBJ databases">
        <title>P. haliotis isolates from Z. marina roots.</title>
        <authorList>
            <person name="Cohen M."/>
            <person name="Jospin G."/>
            <person name="Eisen J.A."/>
            <person name="Coil D.A."/>
        </authorList>
    </citation>
    <scope>NUCLEOTIDE SEQUENCE [LARGE SCALE GENOMIC DNA]</scope>
    <source>
        <strain evidence="2 3">UCD-MCMsp1aY</strain>
    </source>
</reference>
<keyword evidence="1 2" id="KW-0808">Transferase</keyword>
<dbReference type="Pfam" id="PF03702">
    <property type="entry name" value="AnmK"/>
    <property type="match status" value="1"/>
</dbReference>
<keyword evidence="3" id="KW-1185">Reference proteome</keyword>
<gene>
    <name evidence="1" type="primary">anmK</name>
    <name evidence="2" type="ORF">GNP35_07625</name>
</gene>
<comment type="pathway">
    <text evidence="1">Amino-sugar metabolism; 1,6-anhydro-N-acetylmuramate degradation.</text>
</comment>
<keyword evidence="1" id="KW-0119">Carbohydrate metabolism</keyword>
<comment type="similarity">
    <text evidence="1">Belongs to the anhydro-N-acetylmuramic acid kinase family.</text>
</comment>
<dbReference type="GO" id="GO:0006040">
    <property type="term" value="P:amino sugar metabolic process"/>
    <property type="evidence" value="ECO:0007669"/>
    <property type="project" value="InterPro"/>
</dbReference>
<sequence>MPDYYIGVMTGTSLDAIDIALVDFENKPSLVSSTSNRLSSELKTKLAELSQPSADITSLIHIKSLEQEYTQVLALAIQSFLETEDVKPYAKLIRAIGVHGVTICHEPSLENPFTWQIVDAHRLAVMTGLNVVYDFRSKDVALGGQGAPLVPMFHYDVFKELGHDLSVLNLGGIGNVSTWPNKDEVIGFDTGPANTLLDYWINRNKGLNYDDNGSWAAEGKRSQSLLNTLLDELYFTQPFPKSTGKELFSEAWLNQKLALHESSHGSIAAVDVQNTLTHLTAKSVQLAMEQLGCSKTLAVCGGGVHNQALMTLLAFYLPNTNVISTAELGICPDNMEAMAFAWLAKCRLENKTTTLPSITGTLRPTVLGAWVLP</sequence>
<dbReference type="UniPathway" id="UPA00343"/>
<evidence type="ECO:0000313" key="3">
    <source>
        <dbReference type="Proteomes" id="UP000439994"/>
    </source>
</evidence>
<dbReference type="NCBIfam" id="NF007139">
    <property type="entry name" value="PRK09585.1-3"/>
    <property type="match status" value="1"/>
</dbReference>
<feature type="binding site" evidence="1">
    <location>
        <begin position="11"/>
        <end position="18"/>
    </location>
    <ligand>
        <name>ATP</name>
        <dbReference type="ChEBI" id="CHEBI:30616"/>
    </ligand>
</feature>
<dbReference type="Proteomes" id="UP000439994">
    <property type="component" value="Unassembled WGS sequence"/>
</dbReference>
<dbReference type="GO" id="GO:0097175">
    <property type="term" value="P:1,6-anhydro-N-acetyl-beta-muramic acid catabolic process"/>
    <property type="evidence" value="ECO:0007669"/>
    <property type="project" value="UniProtKB-UniRule"/>
</dbReference>
<evidence type="ECO:0000256" key="1">
    <source>
        <dbReference type="HAMAP-Rule" id="MF_01270"/>
    </source>
</evidence>
<dbReference type="AlphaFoldDB" id="A0A6N8F7X8"/>
<keyword evidence="1" id="KW-0547">Nucleotide-binding</keyword>
<dbReference type="PANTHER" id="PTHR30605:SF0">
    <property type="entry name" value="ANHYDRO-N-ACETYLMURAMIC ACID KINASE"/>
    <property type="match status" value="1"/>
</dbReference>
<dbReference type="GO" id="GO:0009254">
    <property type="term" value="P:peptidoglycan turnover"/>
    <property type="evidence" value="ECO:0007669"/>
    <property type="project" value="UniProtKB-UniRule"/>
</dbReference>
<dbReference type="Gene3D" id="3.30.420.40">
    <property type="match status" value="2"/>
</dbReference>
<comment type="catalytic activity">
    <reaction evidence="1">
        <text>1,6-anhydro-N-acetyl-beta-muramate + ATP + H2O = N-acetyl-D-muramate 6-phosphate + ADP + H(+)</text>
        <dbReference type="Rhea" id="RHEA:24952"/>
        <dbReference type="ChEBI" id="CHEBI:15377"/>
        <dbReference type="ChEBI" id="CHEBI:15378"/>
        <dbReference type="ChEBI" id="CHEBI:30616"/>
        <dbReference type="ChEBI" id="CHEBI:58690"/>
        <dbReference type="ChEBI" id="CHEBI:58722"/>
        <dbReference type="ChEBI" id="CHEBI:456216"/>
        <dbReference type="EC" id="2.7.1.170"/>
    </reaction>
</comment>
<dbReference type="InterPro" id="IPR005338">
    <property type="entry name" value="Anhydro_N_Ac-Mur_kinase"/>
</dbReference>
<dbReference type="GO" id="GO:0005524">
    <property type="term" value="F:ATP binding"/>
    <property type="evidence" value="ECO:0007669"/>
    <property type="project" value="UniProtKB-UniRule"/>
</dbReference>
<evidence type="ECO:0000313" key="2">
    <source>
        <dbReference type="EMBL" id="MUH72358.1"/>
    </source>
</evidence>
<dbReference type="EMBL" id="WOCD01000003">
    <property type="protein sequence ID" value="MUH72358.1"/>
    <property type="molecule type" value="Genomic_DNA"/>
</dbReference>
<dbReference type="EC" id="2.7.1.170" evidence="1"/>
<dbReference type="UniPathway" id="UPA00544"/>
<comment type="function">
    <text evidence="1">Catalyzes the specific phosphorylation of 1,6-anhydro-N-acetylmuramic acid (anhMurNAc) with the simultaneous cleavage of the 1,6-anhydro ring, generating MurNAc-6-P. Is required for the utilization of anhMurNAc either imported from the medium or derived from its own cell wall murein, and thus plays a role in cell wall recycling.</text>
</comment>
<dbReference type="GO" id="GO:0016773">
    <property type="term" value="F:phosphotransferase activity, alcohol group as acceptor"/>
    <property type="evidence" value="ECO:0007669"/>
    <property type="project" value="UniProtKB-UniRule"/>
</dbReference>
<dbReference type="SUPFAM" id="SSF53067">
    <property type="entry name" value="Actin-like ATPase domain"/>
    <property type="match status" value="1"/>
</dbReference>
<dbReference type="HAMAP" id="MF_01270">
    <property type="entry name" value="AnhMurNAc_kinase"/>
    <property type="match status" value="1"/>
</dbReference>